<feature type="compositionally biased region" description="Polar residues" evidence="1">
    <location>
        <begin position="304"/>
        <end position="313"/>
    </location>
</feature>
<dbReference type="Ensembl" id="ENSACLT00000016759.2">
    <property type="protein sequence ID" value="ENSACLP00000016373.2"/>
    <property type="gene ID" value="ENSACLG00000011172.2"/>
</dbReference>
<reference evidence="3" key="2">
    <citation type="submission" date="2025-08" db="UniProtKB">
        <authorList>
            <consortium name="Ensembl"/>
        </authorList>
    </citation>
    <scope>IDENTIFICATION</scope>
</reference>
<dbReference type="Bgee" id="ENSACLG00000011172">
    <property type="expression patterns" value="Expressed in ovary and 6 other cell types or tissues"/>
</dbReference>
<dbReference type="InterPro" id="IPR039098">
    <property type="entry name" value="TINF2"/>
</dbReference>
<feature type="compositionally biased region" description="Polar residues" evidence="1">
    <location>
        <begin position="471"/>
        <end position="492"/>
    </location>
</feature>
<name>A0A3P8PHC4_ASTCA</name>
<feature type="compositionally biased region" description="Basic and acidic residues" evidence="1">
    <location>
        <begin position="317"/>
        <end position="329"/>
    </location>
</feature>
<evidence type="ECO:0000256" key="1">
    <source>
        <dbReference type="SAM" id="MobiDB-lite"/>
    </source>
</evidence>
<organism evidence="3 4">
    <name type="scientific">Astatotilapia calliptera</name>
    <name type="common">Eastern happy</name>
    <name type="synonym">Chromis callipterus</name>
    <dbReference type="NCBI Taxonomy" id="8154"/>
    <lineage>
        <taxon>Eukaryota</taxon>
        <taxon>Metazoa</taxon>
        <taxon>Chordata</taxon>
        <taxon>Craniata</taxon>
        <taxon>Vertebrata</taxon>
        <taxon>Euteleostomi</taxon>
        <taxon>Actinopterygii</taxon>
        <taxon>Neopterygii</taxon>
        <taxon>Teleostei</taxon>
        <taxon>Neoteleostei</taxon>
        <taxon>Acanthomorphata</taxon>
        <taxon>Ovalentaria</taxon>
        <taxon>Cichlomorphae</taxon>
        <taxon>Cichliformes</taxon>
        <taxon>Cichlidae</taxon>
        <taxon>African cichlids</taxon>
        <taxon>Pseudocrenilabrinae</taxon>
        <taxon>Haplochromini</taxon>
        <taxon>Astatotilapia</taxon>
    </lineage>
</organism>
<dbReference type="PANTHER" id="PTHR15512:SF0">
    <property type="entry name" value="TERF1-INTERACTING NUCLEAR FACTOR 2"/>
    <property type="match status" value="1"/>
</dbReference>
<gene>
    <name evidence="3" type="primary">TINF2</name>
</gene>
<feature type="region of interest" description="Disordered" evidence="1">
    <location>
        <begin position="446"/>
        <end position="517"/>
    </location>
</feature>
<dbReference type="GeneTree" id="ENSGT00400000022326"/>
<feature type="compositionally biased region" description="Polar residues" evidence="1">
    <location>
        <begin position="504"/>
        <end position="515"/>
    </location>
</feature>
<reference evidence="3" key="1">
    <citation type="submission" date="2018-05" db="EMBL/GenBank/DDBJ databases">
        <authorList>
            <person name="Datahose"/>
        </authorList>
    </citation>
    <scope>NUCLEOTIDE SEQUENCE</scope>
</reference>
<dbReference type="GO" id="GO:0070187">
    <property type="term" value="C:shelterin complex"/>
    <property type="evidence" value="ECO:0007669"/>
    <property type="project" value="InterPro"/>
</dbReference>
<accession>A0A3P8PHC4</accession>
<dbReference type="GO" id="GO:1904356">
    <property type="term" value="P:regulation of telomere maintenance via telomere lengthening"/>
    <property type="evidence" value="ECO:0007669"/>
    <property type="project" value="TreeGrafter"/>
</dbReference>
<protein>
    <recommendedName>
        <fullName evidence="2">TERF1-interacting nuclear factor 2 N-terminal domain-containing protein</fullName>
    </recommendedName>
</protein>
<dbReference type="GO" id="GO:0042162">
    <property type="term" value="F:telomeric DNA binding"/>
    <property type="evidence" value="ECO:0007669"/>
    <property type="project" value="TreeGrafter"/>
</dbReference>
<evidence type="ECO:0000259" key="2">
    <source>
        <dbReference type="Pfam" id="PF14973"/>
    </source>
</evidence>
<dbReference type="Pfam" id="PF14973">
    <property type="entry name" value="TINF2_N"/>
    <property type="match status" value="1"/>
</dbReference>
<reference evidence="3" key="3">
    <citation type="submission" date="2025-09" db="UniProtKB">
        <authorList>
            <consortium name="Ensembl"/>
        </authorList>
    </citation>
    <scope>IDENTIFICATION</scope>
</reference>
<dbReference type="STRING" id="8154.ENSACLP00000016373"/>
<dbReference type="CDD" id="cd11657">
    <property type="entry name" value="TIN2_N"/>
    <property type="match status" value="1"/>
</dbReference>
<feature type="region of interest" description="Disordered" evidence="1">
    <location>
        <begin position="287"/>
        <end position="392"/>
    </location>
</feature>
<dbReference type="AlphaFoldDB" id="A0A3P8PHC4"/>
<dbReference type="InterPro" id="IPR029400">
    <property type="entry name" value="TINF2_N"/>
</dbReference>
<dbReference type="GO" id="GO:0016233">
    <property type="term" value="P:telomere capping"/>
    <property type="evidence" value="ECO:0007669"/>
    <property type="project" value="InterPro"/>
</dbReference>
<sequence>MAPRKPKGSDASLPFAALQLLAPPVRLVSAALWKVLKRRDVMQYGVVEEFVTSSCEAVPGLLTVRHQGRLTVGLRARLILELCSSQPDAEVIEEHLERVRVPAGTSSSKDVKLMRTVRDFHSLIHTFLTDPAIREKFYKEVFPVDYGATFDLELEKLLWEFLVRLDQLLPVPNLVQTAAWLSDAPPVLEECARAATQPQLLKILLQHETCLGHLESAASLPPNMGDSILASLSLPPSGRVPSDQPTAARKLSVDESEGAEPKSKPSFIAPVIGLISNEDVPVLNSGIKRTQRSDGPADNAGHEQLNSKFTSVKQRPKANDKGAKEGREQLEEEEGCTPSQRSGVKRKNSDRGESDLEEEEVLSVTTPVEKRLGGQTQSKGGQRRKEGRAETIRKEGCSRKVLAARMRKLGVKTLYHPEDQHLYSVFVDCLIMEPRVVIEEMSAASLRASTSGPEETSSYQAQNKQRRKLPATTSTQRQTSSHLSSDTESPGSQDKENHPALHSMRSSPSQQQSDTEVLAGAEDDDYVADSEDEATKNFKVRLFMKRYYKTKHGTYVPTLREFWKPAMTRRRLLSAGHKRR</sequence>
<feature type="compositionally biased region" description="Basic and acidic residues" evidence="1">
    <location>
        <begin position="383"/>
        <end position="392"/>
    </location>
</feature>
<dbReference type="Proteomes" id="UP000265100">
    <property type="component" value="Chromosome 3"/>
</dbReference>
<evidence type="ECO:0000313" key="3">
    <source>
        <dbReference type="Ensembl" id="ENSACLP00000016373.2"/>
    </source>
</evidence>
<proteinExistence type="predicted"/>
<keyword evidence="4" id="KW-1185">Reference proteome</keyword>
<feature type="compositionally biased region" description="Polar residues" evidence="1">
    <location>
        <begin position="447"/>
        <end position="463"/>
    </location>
</feature>
<evidence type="ECO:0000313" key="4">
    <source>
        <dbReference type="Proteomes" id="UP000265100"/>
    </source>
</evidence>
<dbReference type="PANTHER" id="PTHR15512">
    <property type="entry name" value="TERF1-INTERACTING NUCLEAR FACTOR 2"/>
    <property type="match status" value="1"/>
</dbReference>
<feature type="region of interest" description="Disordered" evidence="1">
    <location>
        <begin position="230"/>
        <end position="265"/>
    </location>
</feature>
<feature type="domain" description="TERF1-interacting nuclear factor 2 N-terminal" evidence="2">
    <location>
        <begin position="33"/>
        <end position="176"/>
    </location>
</feature>